<proteinExistence type="predicted"/>
<protein>
    <submittedName>
        <fullName evidence="2">Uncharacterized protein</fullName>
    </submittedName>
</protein>
<dbReference type="AlphaFoldDB" id="A0A132MPJ1"/>
<name>A0A132MPJ1_9ACTN</name>
<comment type="caution">
    <text evidence="2">The sequence shown here is derived from an EMBL/GenBank/DDBJ whole genome shotgun (WGS) entry which is preliminary data.</text>
</comment>
<gene>
    <name evidence="2" type="ORF">LI90_1416</name>
</gene>
<keyword evidence="1" id="KW-1133">Transmembrane helix</keyword>
<dbReference type="STRING" id="1469144.LI90_1416"/>
<keyword evidence="3" id="KW-1185">Reference proteome</keyword>
<dbReference type="RefSeq" id="WP_066885664.1">
    <property type="nucleotide sequence ID" value="NZ_LAXD01000001.1"/>
</dbReference>
<dbReference type="EMBL" id="LAXD01000001">
    <property type="protein sequence ID" value="KWW99777.1"/>
    <property type="molecule type" value="Genomic_DNA"/>
</dbReference>
<evidence type="ECO:0000313" key="2">
    <source>
        <dbReference type="EMBL" id="KWW99777.1"/>
    </source>
</evidence>
<dbReference type="PATRIC" id="fig|1469144.10.peg.1555"/>
<sequence length="83" mass="7962">MDVSLLEAQGLAALPSLLTPVAVAAPPIAVRGGGAWAATVLSAVSLLAVSLAVYAVLAAAAVLPSFLPSAACLGVAALRGVRA</sequence>
<reference evidence="3" key="1">
    <citation type="submission" date="2015-04" db="EMBL/GenBank/DDBJ databases">
        <title>Physiological reanalysis, assessment of diazotrophy, and genome sequences of multiple isolates of Streptomyces thermoautotrophicus.</title>
        <authorList>
            <person name="MacKellar D.C."/>
            <person name="Lieber L."/>
            <person name="Norman J."/>
            <person name="Bolger A."/>
            <person name="Tobin C."/>
            <person name="Murray J.W."/>
            <person name="Chang R."/>
            <person name="Ford T."/>
            <person name="Nguyen P.Q."/>
            <person name="Woodward J."/>
            <person name="Permingeat H."/>
            <person name="Joshi N.S."/>
            <person name="Silver P.A."/>
            <person name="Usadel B."/>
            <person name="Rutherford A.W."/>
            <person name="Friesen M."/>
            <person name="Prell J."/>
        </authorList>
    </citation>
    <scope>NUCLEOTIDE SEQUENCE [LARGE SCALE GENOMIC DNA]</scope>
    <source>
        <strain evidence="3">H1</strain>
    </source>
</reference>
<keyword evidence="1" id="KW-0812">Transmembrane</keyword>
<keyword evidence="1" id="KW-0472">Membrane</keyword>
<dbReference type="Proteomes" id="UP000070188">
    <property type="component" value="Unassembled WGS sequence"/>
</dbReference>
<evidence type="ECO:0000313" key="3">
    <source>
        <dbReference type="Proteomes" id="UP000070188"/>
    </source>
</evidence>
<feature type="transmembrane region" description="Helical" evidence="1">
    <location>
        <begin position="34"/>
        <end position="57"/>
    </location>
</feature>
<evidence type="ECO:0000256" key="1">
    <source>
        <dbReference type="SAM" id="Phobius"/>
    </source>
</evidence>
<accession>A0A132MPJ1</accession>
<organism evidence="2 3">
    <name type="scientific">Carbonactinospora thermoautotrophica</name>
    <dbReference type="NCBI Taxonomy" id="1469144"/>
    <lineage>
        <taxon>Bacteria</taxon>
        <taxon>Bacillati</taxon>
        <taxon>Actinomycetota</taxon>
        <taxon>Actinomycetes</taxon>
        <taxon>Kitasatosporales</taxon>
        <taxon>Carbonactinosporaceae</taxon>
        <taxon>Carbonactinospora</taxon>
    </lineage>
</organism>